<dbReference type="EnsemblMetazoa" id="ISCW014462-RA">
    <property type="protein sequence ID" value="ISCW014462-PA"/>
    <property type="gene ID" value="ISCW014462"/>
</dbReference>
<dbReference type="VEuPathDB" id="VectorBase:ISCI014462"/>
<dbReference type="Pfam" id="PF23558">
    <property type="entry name" value="TPR_P4H"/>
    <property type="match status" value="1"/>
</dbReference>
<dbReference type="VEuPathDB" id="VectorBase:ISCW014462"/>
<dbReference type="HOGENOM" id="CLU_641401_0_0_1"/>
<dbReference type="GO" id="GO:0004656">
    <property type="term" value="F:procollagen-proline 4-dioxygenase activity"/>
    <property type="evidence" value="ECO:0000318"/>
    <property type="project" value="GO_Central"/>
</dbReference>
<evidence type="ECO:0000259" key="2">
    <source>
        <dbReference type="Pfam" id="PF23558"/>
    </source>
</evidence>
<dbReference type="Gene3D" id="1.25.40.10">
    <property type="entry name" value="Tetratricopeptide repeat domain"/>
    <property type="match status" value="1"/>
</dbReference>
<protein>
    <submittedName>
        <fullName evidence="3 4">Prolyl 4-hydroxylase alpha subunit, putative</fullName>
    </submittedName>
</protein>
<dbReference type="InParanoid" id="B7QLD3"/>
<evidence type="ECO:0000259" key="1">
    <source>
        <dbReference type="Pfam" id="PF08336"/>
    </source>
</evidence>
<dbReference type="Gene3D" id="6.10.140.1460">
    <property type="match status" value="1"/>
</dbReference>
<dbReference type="InterPro" id="IPR011990">
    <property type="entry name" value="TPR-like_helical_dom_sf"/>
</dbReference>
<reference evidence="3 5" key="1">
    <citation type="submission" date="2008-03" db="EMBL/GenBank/DDBJ databases">
        <title>Annotation of Ixodes scapularis.</title>
        <authorList>
            <consortium name="Ixodes scapularis Genome Project Consortium"/>
            <person name="Caler E."/>
            <person name="Hannick L.I."/>
            <person name="Bidwell S."/>
            <person name="Joardar V."/>
            <person name="Thiagarajan M."/>
            <person name="Amedeo P."/>
            <person name="Galinsky K.J."/>
            <person name="Schobel S."/>
            <person name="Inman J."/>
            <person name="Hostetler J."/>
            <person name="Miller J."/>
            <person name="Hammond M."/>
            <person name="Megy K."/>
            <person name="Lawson D."/>
            <person name="Kodira C."/>
            <person name="Sutton G."/>
            <person name="Meyer J."/>
            <person name="Hill C.A."/>
            <person name="Birren B."/>
            <person name="Nene V."/>
            <person name="Collins F."/>
            <person name="Alarcon-Chaidez F."/>
            <person name="Wikel S."/>
            <person name="Strausberg R."/>
        </authorList>
    </citation>
    <scope>NUCLEOTIDE SEQUENCE [LARGE SCALE GENOMIC DNA]</scope>
    <source>
        <strain evidence="5">Wikel</strain>
        <strain evidence="3">Wikel colony</strain>
    </source>
</reference>
<evidence type="ECO:0000313" key="4">
    <source>
        <dbReference type="EnsemblMetazoa" id="ISCW014462-PA"/>
    </source>
</evidence>
<dbReference type="InterPro" id="IPR059068">
    <property type="entry name" value="TPR_P4H"/>
</dbReference>
<gene>
    <name evidence="3" type="ORF">IscW_ISCW014462</name>
</gene>
<keyword evidence="5" id="KW-1185">Reference proteome</keyword>
<dbReference type="EMBL" id="DS964777">
    <property type="protein sequence ID" value="EEC19655.1"/>
    <property type="molecule type" value="Genomic_DNA"/>
</dbReference>
<reference evidence="4" key="2">
    <citation type="submission" date="2020-05" db="UniProtKB">
        <authorList>
            <consortium name="EnsemblMetazoa"/>
        </authorList>
    </citation>
    <scope>IDENTIFICATION</scope>
    <source>
        <strain evidence="4">wikel</strain>
    </source>
</reference>
<dbReference type="PaxDb" id="6945-B7QLD3"/>
<sequence>MRAFWILLTTGVLGLYASVFEASPTSYLSSRRQDPSFMETRRGITRWFRRYIDAERERLRSIRRRLDVLDVARRSAEGVDPEEYLGLPMNAFLLIKRLAKDYVEILQDAKDETNTRLLSDMRPGGKRGKRFRFPTPKDIARAAQGVLEYQKGHAYSARDIAAGLTVGPESKMRNVEMTALDCFLIGVRAYEVSDTIASREWMEEALERSDDLTADVSRVNEYLAYFSFLDSDLDLALKITDEILDHNPENVKAFLNLEYYQTAGITLNKPVATPLQFSSFRLKRTYEPSCRVVGPVNTYRHGVRREDISKDPLMTAYRGILNERETSTLVNWFSHGDETYRGAAIKALSQLSRTLESLVGLNMTDSVMEWKVLTAFCDSSTWLSPGHQLRIKPLATWWVFLGNGSAYYNYMDVITSNIDVSAKTSLFR</sequence>
<feature type="domain" description="Prolyl 4-hydroxylase N-terminal" evidence="1">
    <location>
        <begin position="46"/>
        <end position="164"/>
    </location>
</feature>
<dbReference type="SUPFAM" id="SSF48452">
    <property type="entry name" value="TPR-like"/>
    <property type="match status" value="1"/>
</dbReference>
<organism>
    <name type="scientific">Ixodes scapularis</name>
    <name type="common">Black-legged tick</name>
    <name type="synonym">Deer tick</name>
    <dbReference type="NCBI Taxonomy" id="6945"/>
    <lineage>
        <taxon>Eukaryota</taxon>
        <taxon>Metazoa</taxon>
        <taxon>Ecdysozoa</taxon>
        <taxon>Arthropoda</taxon>
        <taxon>Chelicerata</taxon>
        <taxon>Arachnida</taxon>
        <taxon>Acari</taxon>
        <taxon>Parasitiformes</taxon>
        <taxon>Ixodida</taxon>
        <taxon>Ixodoidea</taxon>
        <taxon>Ixodidae</taxon>
        <taxon>Ixodinae</taxon>
        <taxon>Ixodes</taxon>
    </lineage>
</organism>
<proteinExistence type="predicted"/>
<dbReference type="Proteomes" id="UP000001555">
    <property type="component" value="Unassembled WGS sequence"/>
</dbReference>
<dbReference type="Pfam" id="PF08336">
    <property type="entry name" value="P4Ha_N"/>
    <property type="match status" value="1"/>
</dbReference>
<dbReference type="STRING" id="6945.B7QLD3"/>
<dbReference type="GO" id="GO:0005783">
    <property type="term" value="C:endoplasmic reticulum"/>
    <property type="evidence" value="ECO:0000318"/>
    <property type="project" value="GO_Central"/>
</dbReference>
<feature type="domain" description="Prolyl 4-hydroxylase peptide-substrate-binding" evidence="2">
    <location>
        <begin position="181"/>
        <end position="261"/>
    </location>
</feature>
<dbReference type="InterPro" id="IPR013547">
    <property type="entry name" value="P4H_N"/>
</dbReference>
<evidence type="ECO:0000313" key="3">
    <source>
        <dbReference type="EMBL" id="EEC19655.1"/>
    </source>
</evidence>
<evidence type="ECO:0000313" key="5">
    <source>
        <dbReference type="Proteomes" id="UP000001555"/>
    </source>
</evidence>
<name>B7QLD3_IXOSC</name>
<dbReference type="VEuPathDB" id="VectorBase:ISCP_003749"/>
<dbReference type="AlphaFoldDB" id="B7QLD3"/>
<accession>B7QLD3</accession>
<dbReference type="OrthoDB" id="420380at2759"/>
<dbReference type="EMBL" id="ABJB010117949">
    <property type="status" value="NOT_ANNOTATED_CDS"/>
    <property type="molecule type" value="Genomic_DNA"/>
</dbReference>